<dbReference type="CDD" id="cd00093">
    <property type="entry name" value="HTH_XRE"/>
    <property type="match status" value="1"/>
</dbReference>
<dbReference type="eggNOG" id="COG1396">
    <property type="taxonomic scope" value="Bacteria"/>
</dbReference>
<sequence length="289" mass="31449">MSMTSEVMDRPPRCCETDHMSTVHAPVGALLRRWRMRRRRSQLDLAVAADVSTRHLSYLETGKAAPSRAMIARLCDELDVPLRDRNTLLLAAGLAPEHTEHPWSELGIARAAIQAVLDGHDPNPAVAINARWDVLAANRAMSSMLSSLPTTVAGPPVNMLRATLHPDGILGQLDDPGHWRDNALRRARRQYEHTADPGLKALIAEIEHYPIPPAAGQNIEADELVVPMRLRTPLGELSLFYAVTVFGAPRDITMDELAIESFFPADEATRALLPQLIAGVPGGGSPADG</sequence>
<dbReference type="STRING" id="396014.BF93_10910"/>
<dbReference type="Pfam" id="PF13560">
    <property type="entry name" value="HTH_31"/>
    <property type="match status" value="1"/>
</dbReference>
<dbReference type="Pfam" id="PF17765">
    <property type="entry name" value="MLTR_LBD"/>
    <property type="match status" value="1"/>
</dbReference>
<dbReference type="Proteomes" id="UP000023067">
    <property type="component" value="Unassembled WGS sequence"/>
</dbReference>
<dbReference type="GO" id="GO:0003677">
    <property type="term" value="F:DNA binding"/>
    <property type="evidence" value="ECO:0007669"/>
    <property type="project" value="InterPro"/>
</dbReference>
<dbReference type="PROSITE" id="PS50943">
    <property type="entry name" value="HTH_CROC1"/>
    <property type="match status" value="1"/>
</dbReference>
<dbReference type="AlphaFoldDB" id="Z9JVX1"/>
<organism evidence="2 3">
    <name type="scientific">Brachybacterium phenoliresistens</name>
    <dbReference type="NCBI Taxonomy" id="396014"/>
    <lineage>
        <taxon>Bacteria</taxon>
        <taxon>Bacillati</taxon>
        <taxon>Actinomycetota</taxon>
        <taxon>Actinomycetes</taxon>
        <taxon>Micrococcales</taxon>
        <taxon>Dermabacteraceae</taxon>
        <taxon>Brachybacterium</taxon>
    </lineage>
</organism>
<dbReference type="SUPFAM" id="SSF47413">
    <property type="entry name" value="lambda repressor-like DNA-binding domains"/>
    <property type="match status" value="1"/>
</dbReference>
<feature type="domain" description="HTH cro/C1-type" evidence="1">
    <location>
        <begin position="31"/>
        <end position="85"/>
    </location>
</feature>
<dbReference type="EMBL" id="JDYK01000003">
    <property type="protein sequence ID" value="EWS82143.1"/>
    <property type="molecule type" value="Genomic_DNA"/>
</dbReference>
<name>Z9JVX1_9MICO</name>
<dbReference type="PANTHER" id="PTHR35010">
    <property type="entry name" value="BLL4672 PROTEIN-RELATED"/>
    <property type="match status" value="1"/>
</dbReference>
<proteinExistence type="predicted"/>
<dbReference type="SMART" id="SM00530">
    <property type="entry name" value="HTH_XRE"/>
    <property type="match status" value="1"/>
</dbReference>
<dbReference type="InterPro" id="IPR010982">
    <property type="entry name" value="Lambda_DNA-bd_dom_sf"/>
</dbReference>
<keyword evidence="3" id="KW-1185">Reference proteome</keyword>
<evidence type="ECO:0000259" key="1">
    <source>
        <dbReference type="PROSITE" id="PS50943"/>
    </source>
</evidence>
<protein>
    <submittedName>
        <fullName evidence="2">XRE family transcriptional regulator</fullName>
    </submittedName>
</protein>
<accession>Z9JVX1</accession>
<evidence type="ECO:0000313" key="3">
    <source>
        <dbReference type="Proteomes" id="UP000023067"/>
    </source>
</evidence>
<comment type="caution">
    <text evidence="2">The sequence shown here is derived from an EMBL/GenBank/DDBJ whole genome shotgun (WGS) entry which is preliminary data.</text>
</comment>
<dbReference type="Gene3D" id="3.30.450.180">
    <property type="match status" value="1"/>
</dbReference>
<dbReference type="InterPro" id="IPR001387">
    <property type="entry name" value="Cro/C1-type_HTH"/>
</dbReference>
<reference evidence="2 3" key="1">
    <citation type="submission" date="2014-02" db="EMBL/GenBank/DDBJ databases">
        <title>Genome sequence of Brachybacterium phenoliresistens strain W13A50.</title>
        <authorList>
            <person name="Wang X."/>
        </authorList>
    </citation>
    <scope>NUCLEOTIDE SEQUENCE [LARGE SCALE GENOMIC DNA]</scope>
    <source>
        <strain evidence="2 3">W13A50</strain>
    </source>
</reference>
<dbReference type="Gene3D" id="1.10.260.40">
    <property type="entry name" value="lambda repressor-like DNA-binding domains"/>
    <property type="match status" value="1"/>
</dbReference>
<gene>
    <name evidence="2" type="ORF">BF93_10910</name>
</gene>
<dbReference type="HOGENOM" id="CLU_083309_0_0_11"/>
<dbReference type="PATRIC" id="fig|396014.3.peg.693"/>
<evidence type="ECO:0000313" key="2">
    <source>
        <dbReference type="EMBL" id="EWS82143.1"/>
    </source>
</evidence>
<dbReference type="PANTHER" id="PTHR35010:SF4">
    <property type="entry name" value="BLL5781 PROTEIN"/>
    <property type="match status" value="1"/>
</dbReference>
<dbReference type="InterPro" id="IPR041413">
    <property type="entry name" value="MLTR_LBD"/>
</dbReference>